<name>A0A8J5JQ58_HOMAM</name>
<protein>
    <submittedName>
        <fullName evidence="2">Uncharacterized protein</fullName>
    </submittedName>
</protein>
<dbReference type="EMBL" id="JAHLQT010031456">
    <property type="protein sequence ID" value="KAG7160271.1"/>
    <property type="molecule type" value="Genomic_DNA"/>
</dbReference>
<accession>A0A8J5JQ58</accession>
<feature type="region of interest" description="Disordered" evidence="1">
    <location>
        <begin position="496"/>
        <end position="520"/>
    </location>
</feature>
<feature type="compositionally biased region" description="Polar residues" evidence="1">
    <location>
        <begin position="422"/>
        <end position="466"/>
    </location>
</feature>
<evidence type="ECO:0000313" key="2">
    <source>
        <dbReference type="EMBL" id="KAG7160271.1"/>
    </source>
</evidence>
<proteinExistence type="predicted"/>
<feature type="region of interest" description="Disordered" evidence="1">
    <location>
        <begin position="710"/>
        <end position="739"/>
    </location>
</feature>
<evidence type="ECO:0000256" key="1">
    <source>
        <dbReference type="SAM" id="MobiDB-lite"/>
    </source>
</evidence>
<feature type="region of interest" description="Disordered" evidence="1">
    <location>
        <begin position="393"/>
        <end position="482"/>
    </location>
</feature>
<dbReference type="Proteomes" id="UP000747542">
    <property type="component" value="Unassembled WGS sequence"/>
</dbReference>
<dbReference type="AlphaFoldDB" id="A0A8J5JQ58"/>
<evidence type="ECO:0000313" key="3">
    <source>
        <dbReference type="Proteomes" id="UP000747542"/>
    </source>
</evidence>
<sequence>MTQKITTDMEMTCPASQIAKLTRGDVTQKIAADMEMTCPASQVAKLTRDDMTQKITTDMEMTCPASQVAKLSSDDMTQKITTDMEMTCPASQVAKLSSDDMTQKITADMEMTCPANQIAKLTRGDVTQKITTDMEMTCPASQVAKLSSDDMTQKITTDMEMTCPASQVAKLTRDDMTQKITTDMEMTCPASQVAKLTRDDMTQKITTDMEMTCPASQVAKLSSDDMTQKITTDMEMTCPASQVAKLTRDDTTQKIAADMEMTCPASQVAKLTRDDMTQRITTDMEMSSTSKNVDSKVGNLIQNHPTLKNLLEWHRSEQEAVSGVSTGNVSFRTTSNPSDVSQLASQTLISSKEYDRSNISLKYSEDKCSVSEPRNQDCGADVAEITVERDELNQSKTLGKRSRKLSCRDEPSSPKRALLDVSQCSSSHQVNPNSLSPSHTNSTPSSAASTQNLLKNVPPSLTSTESEIVGTVSPKDKEGNSVDEMLDDINVPLVDISWPATEGPGTETSPPRTSMPSEKVPVVKEPKAGKLRKRESLAAGVVDKLRPMIASLMELGNAFNNECGKEGALGEAKILNKSINESLSNLRKCNKELSVHNSSLQHLVSSINNSQTKPGDVSSVADSKLNLSTQSVVSCTSQSNSVCKLNLSTLSMASNIEDQEQLTCNISDSEALQASKQHNESNTSFSGIQCSAEPLAEAVQYTQAEDCEQVQHNPDSNGGKKLESSSIMTTEEAADDSEEQCGGGCHLLPGSTLCMLHNGRSWVVEGVHEEGRCLKLKFSPLLLNLKGSHCDKHWTVSTAVWEPHPSKVQNACGRLVLNVLGCRVSAAVAKLCGLALCEIGDVLGQIYAAYQDNVDLMLELQELSISNLTEFLHNSVKVTLYNYKAHLSVDLLVHLQLSEPTPHHPYTLHPTTTITIGNLRCSTIEAEMAAVSPGSQQLRRLVQAVDFLVQSMA</sequence>
<keyword evidence="3" id="KW-1185">Reference proteome</keyword>
<reference evidence="2" key="1">
    <citation type="journal article" date="2021" name="Sci. Adv.">
        <title>The American lobster genome reveals insights on longevity, neural, and immune adaptations.</title>
        <authorList>
            <person name="Polinski J.M."/>
            <person name="Zimin A.V."/>
            <person name="Clark K.F."/>
            <person name="Kohn A.B."/>
            <person name="Sadowski N."/>
            <person name="Timp W."/>
            <person name="Ptitsyn A."/>
            <person name="Khanna P."/>
            <person name="Romanova D.Y."/>
            <person name="Williams P."/>
            <person name="Greenwood S.J."/>
            <person name="Moroz L.L."/>
            <person name="Walt D.R."/>
            <person name="Bodnar A.G."/>
        </authorList>
    </citation>
    <scope>NUCLEOTIDE SEQUENCE</scope>
    <source>
        <strain evidence="2">GMGI-L3</strain>
    </source>
</reference>
<comment type="caution">
    <text evidence="2">The sequence shown here is derived from an EMBL/GenBank/DDBJ whole genome shotgun (WGS) entry which is preliminary data.</text>
</comment>
<organism evidence="2 3">
    <name type="scientific">Homarus americanus</name>
    <name type="common">American lobster</name>
    <dbReference type="NCBI Taxonomy" id="6706"/>
    <lineage>
        <taxon>Eukaryota</taxon>
        <taxon>Metazoa</taxon>
        <taxon>Ecdysozoa</taxon>
        <taxon>Arthropoda</taxon>
        <taxon>Crustacea</taxon>
        <taxon>Multicrustacea</taxon>
        <taxon>Malacostraca</taxon>
        <taxon>Eumalacostraca</taxon>
        <taxon>Eucarida</taxon>
        <taxon>Decapoda</taxon>
        <taxon>Pleocyemata</taxon>
        <taxon>Astacidea</taxon>
        <taxon>Nephropoidea</taxon>
        <taxon>Nephropidae</taxon>
        <taxon>Homarus</taxon>
    </lineage>
</organism>
<feature type="compositionally biased region" description="Polar residues" evidence="1">
    <location>
        <begin position="506"/>
        <end position="516"/>
    </location>
</feature>
<gene>
    <name evidence="2" type="ORF">Hamer_G021648</name>
</gene>